<sequence length="67" mass="6998">MQPGHPQPVPSTPDQQARAGLFRAGQVALWVWIVLSLIPILLILACCGLCGFGSVIGAVTPTPSPSY</sequence>
<accession>A0ABZ1S0K1</accession>
<dbReference type="RefSeq" id="WP_328850250.1">
    <property type="nucleotide sequence ID" value="NZ_CP108084.1"/>
</dbReference>
<gene>
    <name evidence="2" type="ORF">OG994_16590</name>
</gene>
<name>A0ABZ1S0K1_9ACTN</name>
<dbReference type="EMBL" id="CP108084">
    <property type="protein sequence ID" value="WUP47268.1"/>
    <property type="molecule type" value="Genomic_DNA"/>
</dbReference>
<evidence type="ECO:0000313" key="3">
    <source>
        <dbReference type="Proteomes" id="UP001432190"/>
    </source>
</evidence>
<keyword evidence="1" id="KW-0472">Membrane</keyword>
<dbReference type="Proteomes" id="UP001432190">
    <property type="component" value="Chromosome"/>
</dbReference>
<evidence type="ECO:0000313" key="2">
    <source>
        <dbReference type="EMBL" id="WUP47268.1"/>
    </source>
</evidence>
<proteinExistence type="predicted"/>
<feature type="transmembrane region" description="Helical" evidence="1">
    <location>
        <begin position="27"/>
        <end position="59"/>
    </location>
</feature>
<evidence type="ECO:0000256" key="1">
    <source>
        <dbReference type="SAM" id="Phobius"/>
    </source>
</evidence>
<keyword evidence="1" id="KW-1133">Transmembrane helix</keyword>
<keyword evidence="3" id="KW-1185">Reference proteome</keyword>
<organism evidence="2 3">
    <name type="scientific">Micromonospora globbae</name>
    <dbReference type="NCBI Taxonomy" id="1894969"/>
    <lineage>
        <taxon>Bacteria</taxon>
        <taxon>Bacillati</taxon>
        <taxon>Actinomycetota</taxon>
        <taxon>Actinomycetes</taxon>
        <taxon>Micromonosporales</taxon>
        <taxon>Micromonosporaceae</taxon>
        <taxon>Micromonospora</taxon>
    </lineage>
</organism>
<reference evidence="2" key="1">
    <citation type="submission" date="2022-10" db="EMBL/GenBank/DDBJ databases">
        <title>The complete genomes of actinobacterial strains from the NBC collection.</title>
        <authorList>
            <person name="Joergensen T.S."/>
            <person name="Alvarez Arevalo M."/>
            <person name="Sterndorff E.B."/>
            <person name="Faurdal D."/>
            <person name="Vuksanovic O."/>
            <person name="Mourched A.-S."/>
            <person name="Charusanti P."/>
            <person name="Shaw S."/>
            <person name="Blin K."/>
            <person name="Weber T."/>
        </authorList>
    </citation>
    <scope>NUCLEOTIDE SEQUENCE</scope>
    <source>
        <strain evidence="2">NBC_00256</strain>
    </source>
</reference>
<keyword evidence="1" id="KW-0812">Transmembrane</keyword>
<protein>
    <submittedName>
        <fullName evidence="2">Uncharacterized protein</fullName>
    </submittedName>
</protein>